<dbReference type="AlphaFoldDB" id="A0A0S4TX09"/>
<protein>
    <submittedName>
        <fullName evidence="1">Uncharacterized protein</fullName>
    </submittedName>
</protein>
<dbReference type="EMBL" id="LN899819">
    <property type="protein sequence ID" value="CUV14570.1"/>
    <property type="molecule type" value="Genomic_DNA"/>
</dbReference>
<sequence>MDASTKYLSEYVDGHADTMYKPVRHQSTDTANRTWPGTAFKFNSTHSNAPATPPRPCRALIPA</sequence>
<organism evidence="1">
    <name type="scientific">Ralstonia solanacearum</name>
    <name type="common">Pseudomonas solanacearum</name>
    <dbReference type="NCBI Taxonomy" id="305"/>
    <lineage>
        <taxon>Bacteria</taxon>
        <taxon>Pseudomonadati</taxon>
        <taxon>Pseudomonadota</taxon>
        <taxon>Betaproteobacteria</taxon>
        <taxon>Burkholderiales</taxon>
        <taxon>Burkholderiaceae</taxon>
        <taxon>Ralstonia</taxon>
        <taxon>Ralstonia solanacearum species complex</taxon>
    </lineage>
</organism>
<gene>
    <name evidence="1" type="ORF">RUN39_v1_860059</name>
</gene>
<name>A0A0S4TX09_RALSL</name>
<accession>A0A0S4TX09</accession>
<proteinExistence type="predicted"/>
<reference evidence="1" key="1">
    <citation type="submission" date="2015-10" db="EMBL/GenBank/DDBJ databases">
        <authorList>
            <person name="Gilbert D.G."/>
        </authorList>
    </citation>
    <scope>NUCLEOTIDE SEQUENCE</scope>
    <source>
        <strain evidence="1">Phyl III-seqv23</strain>
    </source>
</reference>
<evidence type="ECO:0000313" key="1">
    <source>
        <dbReference type="EMBL" id="CUV14570.1"/>
    </source>
</evidence>